<dbReference type="EMBL" id="LN854557">
    <property type="protein sequence ID" value="CRL45195.1"/>
    <property type="molecule type" value="Genomic_DNA"/>
</dbReference>
<reference evidence="2 3" key="1">
    <citation type="submission" date="2015-05" db="EMBL/GenBank/DDBJ databases">
        <authorList>
            <person name="Goodhead I."/>
        </authorList>
    </citation>
    <scope>NUCLEOTIDE SEQUENCE [LARGE SCALE GENOMIC DNA]</scope>
    <source>
        <strain evidence="3">morsitans</strain>
    </source>
</reference>
<evidence type="ECO:0000259" key="1">
    <source>
        <dbReference type="Pfam" id="PF13986"/>
    </source>
</evidence>
<feature type="domain" description="DUF4224" evidence="1">
    <location>
        <begin position="5"/>
        <end position="48"/>
    </location>
</feature>
<protein>
    <recommendedName>
        <fullName evidence="1">DUF4224 domain-containing protein</fullName>
    </recommendedName>
</protein>
<sequence length="70" mass="8179">MATAFLDDDEVYILTRYKKPKLQKSWLAKLNIRFEENARGKPAVYRSHFQVVPSTSNHQPEEEEPNFGVI</sequence>
<dbReference type="BioCyc" id="SGLO343509:SGP1_RS10850-MONOMER"/>
<gene>
    <name evidence="2" type="ORF">SGGMMB4_02752</name>
</gene>
<proteinExistence type="predicted"/>
<evidence type="ECO:0000313" key="3">
    <source>
        <dbReference type="Proteomes" id="UP000245838"/>
    </source>
</evidence>
<dbReference type="RefSeq" id="WP_041866897.1">
    <property type="nucleotide sequence ID" value="NC_007712.1"/>
</dbReference>
<accession>A0A193QJT7</accession>
<evidence type="ECO:0000313" key="2">
    <source>
        <dbReference type="EMBL" id="CRL45195.1"/>
    </source>
</evidence>
<dbReference type="OrthoDB" id="6059012at2"/>
<dbReference type="Proteomes" id="UP000245838">
    <property type="component" value="Chromosome sggmmb4_Chromosome"/>
</dbReference>
<dbReference type="AlphaFoldDB" id="A0A193QJT7"/>
<dbReference type="Pfam" id="PF13986">
    <property type="entry name" value="DUF4224"/>
    <property type="match status" value="1"/>
</dbReference>
<organism evidence="2 3">
    <name type="scientific">Sodalis glossinidius (strain morsitans)</name>
    <dbReference type="NCBI Taxonomy" id="343509"/>
    <lineage>
        <taxon>Bacteria</taxon>
        <taxon>Pseudomonadati</taxon>
        <taxon>Pseudomonadota</taxon>
        <taxon>Gammaproteobacteria</taxon>
        <taxon>Enterobacterales</taxon>
        <taxon>Bruguierivoracaceae</taxon>
        <taxon>Sodalis</taxon>
    </lineage>
</organism>
<name>A0A193QJT7_SODGM</name>
<dbReference type="InterPro" id="IPR025319">
    <property type="entry name" value="DUF4224"/>
</dbReference>